<keyword evidence="2" id="KW-1185">Reference proteome</keyword>
<reference evidence="2" key="1">
    <citation type="journal article" date="2023" name="G3 (Bethesda)">
        <title>Genome assembly and association tests identify interacting loci associated with vigor, precocity, and sex in interspecific pistachio rootstocks.</title>
        <authorList>
            <person name="Palmer W."/>
            <person name="Jacygrad E."/>
            <person name="Sagayaradj S."/>
            <person name="Cavanaugh K."/>
            <person name="Han R."/>
            <person name="Bertier L."/>
            <person name="Beede B."/>
            <person name="Kafkas S."/>
            <person name="Golino D."/>
            <person name="Preece J."/>
            <person name="Michelmore R."/>
        </authorList>
    </citation>
    <scope>NUCLEOTIDE SEQUENCE [LARGE SCALE GENOMIC DNA]</scope>
</reference>
<dbReference type="Proteomes" id="UP001164250">
    <property type="component" value="Chromosome 9"/>
</dbReference>
<comment type="caution">
    <text evidence="1">The sequence shown here is derived from an EMBL/GenBank/DDBJ whole genome shotgun (WGS) entry which is preliminary data.</text>
</comment>
<protein>
    <submittedName>
        <fullName evidence="1">Uncharacterized protein</fullName>
    </submittedName>
</protein>
<evidence type="ECO:0000313" key="2">
    <source>
        <dbReference type="Proteomes" id="UP001164250"/>
    </source>
</evidence>
<name>A0ACC1ALM6_9ROSI</name>
<evidence type="ECO:0000313" key="1">
    <source>
        <dbReference type="EMBL" id="KAJ0087595.1"/>
    </source>
</evidence>
<organism evidence="1 2">
    <name type="scientific">Pistacia atlantica</name>
    <dbReference type="NCBI Taxonomy" id="434234"/>
    <lineage>
        <taxon>Eukaryota</taxon>
        <taxon>Viridiplantae</taxon>
        <taxon>Streptophyta</taxon>
        <taxon>Embryophyta</taxon>
        <taxon>Tracheophyta</taxon>
        <taxon>Spermatophyta</taxon>
        <taxon>Magnoliopsida</taxon>
        <taxon>eudicotyledons</taxon>
        <taxon>Gunneridae</taxon>
        <taxon>Pentapetalae</taxon>
        <taxon>rosids</taxon>
        <taxon>malvids</taxon>
        <taxon>Sapindales</taxon>
        <taxon>Anacardiaceae</taxon>
        <taxon>Pistacia</taxon>
    </lineage>
</organism>
<gene>
    <name evidence="1" type="ORF">Patl1_32366</name>
</gene>
<sequence length="261" mass="29384">MPNMEFWGVEVKSGQPQKISPGDRRVVHLSQASLGEVKKDKGNGHVCLYLKVDDKKLVLGTLSTLKLPQLSFDLVLEKDFELSHNWKNGSVYFTGYKVKMDEGYPFYSTYSDEDVKEILSSNNGERKSELQAKSVSEKPNVTKASASTAKKNVKEVKPNQKFDDNDSDDSVSKDSSTDDDETGDDEDPNRIDGVSDKSGDEHDESDEDSDESESDDEDETPKKAEPSRKRPCRICHKNPLFLTRRLNLSHLKRLVITLSHL</sequence>
<proteinExistence type="predicted"/>
<dbReference type="EMBL" id="CM047905">
    <property type="protein sequence ID" value="KAJ0087595.1"/>
    <property type="molecule type" value="Genomic_DNA"/>
</dbReference>
<accession>A0ACC1ALM6</accession>